<dbReference type="AlphaFoldDB" id="A0A7U9KPE2"/>
<proteinExistence type="predicted"/>
<evidence type="ECO:0000256" key="1">
    <source>
        <dbReference type="SAM" id="MobiDB-lite"/>
    </source>
</evidence>
<reference evidence="2 3" key="1">
    <citation type="submission" date="2018-11" db="EMBL/GenBank/DDBJ databases">
        <title>Whole genome sequence of Streptomyces chrestomyceticus NBRC 13444(T).</title>
        <authorList>
            <person name="Komaki H."/>
            <person name="Tamura T."/>
        </authorList>
    </citation>
    <scope>NUCLEOTIDE SEQUENCE [LARGE SCALE GENOMIC DNA]</scope>
    <source>
        <strain evidence="2 3">NBRC 13444</strain>
    </source>
</reference>
<feature type="compositionally biased region" description="Basic and acidic residues" evidence="1">
    <location>
        <begin position="219"/>
        <end position="236"/>
    </location>
</feature>
<organism evidence="2 3">
    <name type="scientific">Streptomyces chrestomyceticus JCM 4735</name>
    <dbReference type="NCBI Taxonomy" id="1306181"/>
    <lineage>
        <taxon>Bacteria</taxon>
        <taxon>Bacillati</taxon>
        <taxon>Actinomycetota</taxon>
        <taxon>Actinomycetes</taxon>
        <taxon>Kitasatosporales</taxon>
        <taxon>Streptomycetaceae</taxon>
        <taxon>Streptomyces</taxon>
    </lineage>
</organism>
<dbReference type="EMBL" id="BHZC01000001">
    <property type="protein sequence ID" value="GCD32326.1"/>
    <property type="molecule type" value="Genomic_DNA"/>
</dbReference>
<feature type="compositionally biased region" description="Basic and acidic residues" evidence="1">
    <location>
        <begin position="145"/>
        <end position="156"/>
    </location>
</feature>
<accession>A0A7U9KPE2</accession>
<evidence type="ECO:0000313" key="2">
    <source>
        <dbReference type="EMBL" id="GCD32326.1"/>
    </source>
</evidence>
<name>A0A7U9KPE2_9ACTN</name>
<dbReference type="Proteomes" id="UP000287830">
    <property type="component" value="Unassembled WGS sequence"/>
</dbReference>
<protein>
    <submittedName>
        <fullName evidence="2">Uncharacterized protein</fullName>
    </submittedName>
</protein>
<evidence type="ECO:0000313" key="3">
    <source>
        <dbReference type="Proteomes" id="UP000287830"/>
    </source>
</evidence>
<comment type="caution">
    <text evidence="2">The sequence shown here is derived from an EMBL/GenBank/DDBJ whole genome shotgun (WGS) entry which is preliminary data.</text>
</comment>
<sequence length="307" mass="32592">MVLREQALCPCVSTVSAGLSPTTPVAPDVLRVCDLASTVGAILRGHPGAARPSGPKHAVSPAVVREQTGPHTPRRERSRNAHTALRNAATVTSSNFPVGLGVTDRRRLPHSARGRGGRAAVEVVPVKDPLPWRKVGTGPGVRRRAAAEPEVRDTEHKARRAVLGAPRSGPAPLRPRTSASPPVAGAQECPEATGCRQDGSVRPLRKCGSGGLLSSRPSGRTDARDRCTGRGPGEVRSRVEPLVSALKELSIAPATRCGPFTSGRPARYDGRPSYREGLRAGPRACVRSFRLLVVRGRGRRGDLRRRT</sequence>
<feature type="region of interest" description="Disordered" evidence="1">
    <location>
        <begin position="134"/>
        <end position="236"/>
    </location>
</feature>
<gene>
    <name evidence="2" type="ORF">OEIGOIKO_00038</name>
</gene>